<dbReference type="InterPro" id="IPR040265">
    <property type="entry name" value="CHUP1/IPGA1-like"/>
</dbReference>
<dbReference type="PANTHER" id="PTHR31342">
    <property type="entry name" value="PROTEIN CHUP1, CHLOROPLASTIC"/>
    <property type="match status" value="1"/>
</dbReference>
<keyword evidence="1 2" id="KW-0175">Coiled coil</keyword>
<feature type="region of interest" description="Disordered" evidence="3">
    <location>
        <begin position="1"/>
        <end position="29"/>
    </location>
</feature>
<evidence type="ECO:0000256" key="3">
    <source>
        <dbReference type="SAM" id="MobiDB-lite"/>
    </source>
</evidence>
<dbReference type="STRING" id="429701.A0A2G9I364"/>
<evidence type="ECO:0000256" key="4">
    <source>
        <dbReference type="SAM" id="Phobius"/>
    </source>
</evidence>
<feature type="transmembrane region" description="Helical" evidence="4">
    <location>
        <begin position="65"/>
        <end position="85"/>
    </location>
</feature>
<gene>
    <name evidence="5" type="ORF">CDL12_03071</name>
</gene>
<evidence type="ECO:0000256" key="2">
    <source>
        <dbReference type="SAM" id="Coils"/>
    </source>
</evidence>
<feature type="compositionally biased region" description="Basic and acidic residues" evidence="3">
    <location>
        <begin position="624"/>
        <end position="641"/>
    </location>
</feature>
<organism evidence="5 6">
    <name type="scientific">Handroanthus impetiginosus</name>
    <dbReference type="NCBI Taxonomy" id="429701"/>
    <lineage>
        <taxon>Eukaryota</taxon>
        <taxon>Viridiplantae</taxon>
        <taxon>Streptophyta</taxon>
        <taxon>Embryophyta</taxon>
        <taxon>Tracheophyta</taxon>
        <taxon>Spermatophyta</taxon>
        <taxon>Magnoliopsida</taxon>
        <taxon>eudicotyledons</taxon>
        <taxon>Gunneridae</taxon>
        <taxon>Pentapetalae</taxon>
        <taxon>asterids</taxon>
        <taxon>lamiids</taxon>
        <taxon>Lamiales</taxon>
        <taxon>Bignoniaceae</taxon>
        <taxon>Crescentiina</taxon>
        <taxon>Tabebuia alliance</taxon>
        <taxon>Handroanthus</taxon>
    </lineage>
</organism>
<feature type="region of interest" description="Disordered" evidence="3">
    <location>
        <begin position="551"/>
        <end position="590"/>
    </location>
</feature>
<evidence type="ECO:0000256" key="1">
    <source>
        <dbReference type="ARBA" id="ARBA00023054"/>
    </source>
</evidence>
<proteinExistence type="predicted"/>
<keyword evidence="4" id="KW-1133">Transmembrane helix</keyword>
<keyword evidence="6" id="KW-1185">Reference proteome</keyword>
<comment type="caution">
    <text evidence="5">The sequence shown here is derived from an EMBL/GenBank/DDBJ whole genome shotgun (WGS) entry which is preliminary data.</text>
</comment>
<feature type="coiled-coil region" evidence="2">
    <location>
        <begin position="187"/>
        <end position="400"/>
    </location>
</feature>
<keyword evidence="4" id="KW-0812">Transmembrane</keyword>
<dbReference type="EMBL" id="NKXS01000449">
    <property type="protein sequence ID" value="PIN24201.1"/>
    <property type="molecule type" value="Genomic_DNA"/>
</dbReference>
<feature type="region of interest" description="Disordered" evidence="3">
    <location>
        <begin position="623"/>
        <end position="650"/>
    </location>
</feature>
<dbReference type="GO" id="GO:0055028">
    <property type="term" value="C:cortical microtubule"/>
    <property type="evidence" value="ECO:0007669"/>
    <property type="project" value="TreeGrafter"/>
</dbReference>
<name>A0A2G9I364_9LAMI</name>
<feature type="compositionally biased region" description="Polar residues" evidence="3">
    <location>
        <begin position="567"/>
        <end position="590"/>
    </location>
</feature>
<protein>
    <submittedName>
        <fullName evidence="5">Uncharacterized protein</fullName>
    </submittedName>
</protein>
<dbReference type="AlphaFoldDB" id="A0A2G9I364"/>
<dbReference type="PANTHER" id="PTHR31342:SF4">
    <property type="entry name" value="ACTIN BINDING PROTEIN FAMILY"/>
    <property type="match status" value="1"/>
</dbReference>
<evidence type="ECO:0000313" key="6">
    <source>
        <dbReference type="Proteomes" id="UP000231279"/>
    </source>
</evidence>
<evidence type="ECO:0000313" key="5">
    <source>
        <dbReference type="EMBL" id="PIN24201.1"/>
    </source>
</evidence>
<accession>A0A2G9I364</accession>
<feature type="region of interest" description="Disordered" evidence="3">
    <location>
        <begin position="88"/>
        <end position="111"/>
    </location>
</feature>
<dbReference type="Proteomes" id="UP000231279">
    <property type="component" value="Unassembled WGS sequence"/>
</dbReference>
<sequence length="650" mass="74131">MNARATLHRHTQKTQSEPKSKETRHHPLPQICNIQCRRTILVPSMNLEVEIMAVKQKRDIPIGPVVLKFGVAIAISLGGVLYTFLSGKRMKPPKSKPSGNESGELRDDDGALQDSSFRKISSQNSFSGRSSSVRHSGDREGLLLPEFNDLVKECNISVTIDDISPRKTIESLVSDVESPKEYKCNEPDEHEREIKRLQTMVKFLEERERNLEIQLFEYYGIKEQETAVMELQNRLRLNNMEAKLYNLKIESLLSDNRRLEEQVADYAKVVTELEAAKAKIKLLRKKLKLEAEQNREQILNLQDRVMKLQDQEQKSVEMNQDLEMQLKIKKELEEELEEMKKLNQSLKFENSDLAQKLEYVQMLATSALDNEEVHELKEESRRLKQRNEDLTKEIELLQADRCSDIEELVYLRRTNACLRYEISNYHSGGGKTIPRKSVEKAKQHVLENAHKEGSMEKGADITDFDSSSQASCLTDSGEHDDLSVDISSANKTKTKVFSKLKKLLRGKGSRDRTKTSPLQRTVSVDNIASRYSGDIASRYSCDIGADATLRNSSGCSSRRSFDLPRSYSRSQKSVTGESSSCSRRTSDDGSSTIFRRFDSLTEDDDWTPAIDLLHQDAQNDAENEMLKCDETRKNARAESFRRRSAPFGSS</sequence>
<feature type="compositionally biased region" description="Basic residues" evidence="3">
    <location>
        <begin position="1"/>
        <end position="12"/>
    </location>
</feature>
<reference evidence="6" key="1">
    <citation type="journal article" date="2018" name="Gigascience">
        <title>Genome assembly of the Pink Ipe (Handroanthus impetiginosus, Bignoniaceae), a highly valued, ecologically keystone Neotropical timber forest tree.</title>
        <authorList>
            <person name="Silva-Junior O.B."/>
            <person name="Grattapaglia D."/>
            <person name="Novaes E."/>
            <person name="Collevatti R.G."/>
        </authorList>
    </citation>
    <scope>NUCLEOTIDE SEQUENCE [LARGE SCALE GENOMIC DNA]</scope>
    <source>
        <strain evidence="6">cv. UFG-1</strain>
    </source>
</reference>
<keyword evidence="4" id="KW-0472">Membrane</keyword>
<dbReference type="OrthoDB" id="1870283at2759"/>
<dbReference type="GO" id="GO:0072699">
    <property type="term" value="P:protein localization to cortical microtubule cytoskeleton"/>
    <property type="evidence" value="ECO:0007669"/>
    <property type="project" value="TreeGrafter"/>
</dbReference>